<feature type="coiled-coil region" evidence="1">
    <location>
        <begin position="262"/>
        <end position="289"/>
    </location>
</feature>
<feature type="region of interest" description="Disordered" evidence="2">
    <location>
        <begin position="133"/>
        <end position="163"/>
    </location>
</feature>
<dbReference type="Proteomes" id="UP000253664">
    <property type="component" value="Unassembled WGS sequence"/>
</dbReference>
<evidence type="ECO:0000313" key="4">
    <source>
        <dbReference type="Proteomes" id="UP000253664"/>
    </source>
</evidence>
<organism evidence="3 4">
    <name type="scientific">Ophiocordyceps polyrhachis-furcata BCC 54312</name>
    <dbReference type="NCBI Taxonomy" id="1330021"/>
    <lineage>
        <taxon>Eukaryota</taxon>
        <taxon>Fungi</taxon>
        <taxon>Dikarya</taxon>
        <taxon>Ascomycota</taxon>
        <taxon>Pezizomycotina</taxon>
        <taxon>Sordariomycetes</taxon>
        <taxon>Hypocreomycetidae</taxon>
        <taxon>Hypocreales</taxon>
        <taxon>Ophiocordycipitaceae</taxon>
        <taxon>Ophiocordyceps</taxon>
    </lineage>
</organism>
<gene>
    <name evidence="3" type="ORF">L249_3940</name>
</gene>
<sequence length="471" mass="51214">MQSPSIHALPEHWTELSAAKRQRKLCAEDVKALQRSCSKECGKKKVTECTNCYGKALDRMRKRYTESREREWFSQRRAFLHELEGLFQEAKEGKRSLESIEARIESEKEAWYRWVLRRYPEFIAVAEGGGGGAAAAGGGGGGGASSSSASSQDDLRSMLDDPDRSRNELVNMMLRGVGAPPGGPSAIEAFAEKVSASDRDKASLKTLYLSEFFSSEEAGSARKYLDGYRTGNNDEDNSSSLEDVIDAIVSDLKQSRASQPARTAQQKRLDELRRAKTAFEQNKSQVRSQALSRRAAANAAAAVAAAAVREELYDLPPCSVCRSPVPASGVLSCSLCQAFAQLGGDGMMTVYCSESCLAKGHNDHIDKAHVCEAGDKCLQLQATTTTESQEWKSTTCRSCVEQSRRIPLYCSESCGRKNHLPPPSSTCSSSSSSSSSSSAHHQDLVPIKSFLPQVLADANPGLFMSRFETSA</sequence>
<feature type="coiled-coil region" evidence="1">
    <location>
        <begin position="83"/>
        <end position="110"/>
    </location>
</feature>
<keyword evidence="4" id="KW-1185">Reference proteome</keyword>
<keyword evidence="1" id="KW-0175">Coiled coil</keyword>
<proteinExistence type="predicted"/>
<feature type="compositionally biased region" description="Gly residues" evidence="2">
    <location>
        <begin position="133"/>
        <end position="144"/>
    </location>
</feature>
<evidence type="ECO:0000256" key="1">
    <source>
        <dbReference type="SAM" id="Coils"/>
    </source>
</evidence>
<name>A0A367L5M6_9HYPO</name>
<dbReference type="AlphaFoldDB" id="A0A367L5M6"/>
<feature type="compositionally biased region" description="Basic and acidic residues" evidence="2">
    <location>
        <begin position="153"/>
        <end position="163"/>
    </location>
</feature>
<evidence type="ECO:0008006" key="5">
    <source>
        <dbReference type="Google" id="ProtNLM"/>
    </source>
</evidence>
<accession>A0A367L5M6</accession>
<evidence type="ECO:0000313" key="3">
    <source>
        <dbReference type="EMBL" id="RCI09522.1"/>
    </source>
</evidence>
<dbReference type="STRING" id="1330021.A0A367L5M6"/>
<comment type="caution">
    <text evidence="3">The sequence shown here is derived from an EMBL/GenBank/DDBJ whole genome shotgun (WGS) entry which is preliminary data.</text>
</comment>
<dbReference type="EMBL" id="LKCN02000014">
    <property type="protein sequence ID" value="RCI09522.1"/>
    <property type="molecule type" value="Genomic_DNA"/>
</dbReference>
<evidence type="ECO:0000256" key="2">
    <source>
        <dbReference type="SAM" id="MobiDB-lite"/>
    </source>
</evidence>
<protein>
    <recommendedName>
        <fullName evidence="5">MYND-type zinc finger protein samB</fullName>
    </recommendedName>
</protein>
<dbReference type="OrthoDB" id="5424793at2759"/>
<reference evidence="3 4" key="1">
    <citation type="journal article" date="2015" name="BMC Genomics">
        <title>Insights from the genome of Ophiocordyceps polyrhachis-furcata to pathogenicity and host specificity in insect fungi.</title>
        <authorList>
            <person name="Wichadakul D."/>
            <person name="Kobmoo N."/>
            <person name="Ingsriswang S."/>
            <person name="Tangphatsornruang S."/>
            <person name="Chantasingh D."/>
            <person name="Luangsa-ard J.J."/>
            <person name="Eurwilaichitr L."/>
        </authorList>
    </citation>
    <scope>NUCLEOTIDE SEQUENCE [LARGE SCALE GENOMIC DNA]</scope>
    <source>
        <strain evidence="3 4">BCC 54312</strain>
    </source>
</reference>